<sequence length="163" mass="17659">MAVLDRLLVACRVGMLALVFGAVPLVQAQTAPPGLPQADKQQIKQYMLTDDVFGRLSAATREARATGIPPQGSPDQIKVHSLDDLANQAMAADPRIPALVKKYGFTPREFMLANIALMNAIMAVQARSDPALSSNLNQTWVNANNIRFVESHQAEVQALLRGQ</sequence>
<evidence type="ECO:0008006" key="4">
    <source>
        <dbReference type="Google" id="ProtNLM"/>
    </source>
</evidence>
<keyword evidence="1" id="KW-0732">Signal</keyword>
<dbReference type="KEGG" id="dtl:H8F01_01770"/>
<evidence type="ECO:0000256" key="1">
    <source>
        <dbReference type="SAM" id="SignalP"/>
    </source>
</evidence>
<reference evidence="2 3" key="1">
    <citation type="submission" date="2020-08" db="EMBL/GenBank/DDBJ databases">
        <title>Dyella sp. G9 isolated from forest soil.</title>
        <authorList>
            <person name="Fu J."/>
            <person name="Qiu L."/>
        </authorList>
    </citation>
    <scope>NUCLEOTIDE SEQUENCE [LARGE SCALE GENOMIC DNA]</scope>
    <source>
        <strain evidence="2 3">G9</strain>
    </source>
</reference>
<dbReference type="RefSeq" id="WP_187057389.1">
    <property type="nucleotide sequence ID" value="NZ_CP060412.1"/>
</dbReference>
<proteinExistence type="predicted"/>
<accession>A0A7G8Q573</accession>
<evidence type="ECO:0000313" key="2">
    <source>
        <dbReference type="EMBL" id="QNK01931.1"/>
    </source>
</evidence>
<name>A0A7G8Q573_9GAMM</name>
<dbReference type="Proteomes" id="UP000515873">
    <property type="component" value="Chromosome"/>
</dbReference>
<organism evidence="2 3">
    <name type="scientific">Dyella telluris</name>
    <dbReference type="NCBI Taxonomy" id="2763498"/>
    <lineage>
        <taxon>Bacteria</taxon>
        <taxon>Pseudomonadati</taxon>
        <taxon>Pseudomonadota</taxon>
        <taxon>Gammaproteobacteria</taxon>
        <taxon>Lysobacterales</taxon>
        <taxon>Rhodanobacteraceae</taxon>
        <taxon>Dyella</taxon>
    </lineage>
</organism>
<feature type="chain" id="PRO_5028987448" description="DUF4142 domain-containing protein" evidence="1">
    <location>
        <begin position="29"/>
        <end position="163"/>
    </location>
</feature>
<evidence type="ECO:0000313" key="3">
    <source>
        <dbReference type="Proteomes" id="UP000515873"/>
    </source>
</evidence>
<feature type="signal peptide" evidence="1">
    <location>
        <begin position="1"/>
        <end position="28"/>
    </location>
</feature>
<dbReference type="EMBL" id="CP060412">
    <property type="protein sequence ID" value="QNK01931.1"/>
    <property type="molecule type" value="Genomic_DNA"/>
</dbReference>
<keyword evidence="3" id="KW-1185">Reference proteome</keyword>
<protein>
    <recommendedName>
        <fullName evidence="4">DUF4142 domain-containing protein</fullName>
    </recommendedName>
</protein>
<dbReference type="AlphaFoldDB" id="A0A7G8Q573"/>
<gene>
    <name evidence="2" type="ORF">H8F01_01770</name>
</gene>